<sequence length="76" mass="7548">MTMTATRSTKILPIALALAAAPMLGGCNGALIGNLVVLAVTVGIFFGTLGLGRASNAARSAASSTADRSSTQQPRS</sequence>
<dbReference type="STRING" id="927083.DB32_000503"/>
<accession>A0A0F6SDF5</accession>
<gene>
    <name evidence="2" type="ORF">DB32_000503</name>
</gene>
<dbReference type="KEGG" id="samy:DB32_000503"/>
<dbReference type="EMBL" id="CP011125">
    <property type="protein sequence ID" value="AKF03354.1"/>
    <property type="molecule type" value="Genomic_DNA"/>
</dbReference>
<dbReference type="Proteomes" id="UP000034883">
    <property type="component" value="Chromosome"/>
</dbReference>
<evidence type="ECO:0000313" key="2">
    <source>
        <dbReference type="EMBL" id="AKF03354.1"/>
    </source>
</evidence>
<organism evidence="2 3">
    <name type="scientific">Sandaracinus amylolyticus</name>
    <dbReference type="NCBI Taxonomy" id="927083"/>
    <lineage>
        <taxon>Bacteria</taxon>
        <taxon>Pseudomonadati</taxon>
        <taxon>Myxococcota</taxon>
        <taxon>Polyangia</taxon>
        <taxon>Polyangiales</taxon>
        <taxon>Sandaracinaceae</taxon>
        <taxon>Sandaracinus</taxon>
    </lineage>
</organism>
<keyword evidence="3" id="KW-1185">Reference proteome</keyword>
<feature type="transmembrane region" description="Helical" evidence="1">
    <location>
        <begin position="35"/>
        <end position="52"/>
    </location>
</feature>
<reference evidence="2 3" key="1">
    <citation type="submission" date="2015-03" db="EMBL/GenBank/DDBJ databases">
        <title>Genome assembly of Sandaracinus amylolyticus DSM 53668.</title>
        <authorList>
            <person name="Sharma G."/>
            <person name="Subramanian S."/>
        </authorList>
    </citation>
    <scope>NUCLEOTIDE SEQUENCE [LARGE SCALE GENOMIC DNA]</scope>
    <source>
        <strain evidence="2 3">DSM 53668</strain>
    </source>
</reference>
<keyword evidence="1" id="KW-0472">Membrane</keyword>
<evidence type="ECO:0000313" key="3">
    <source>
        <dbReference type="Proteomes" id="UP000034883"/>
    </source>
</evidence>
<keyword evidence="1" id="KW-0812">Transmembrane</keyword>
<name>A0A0F6SDF5_9BACT</name>
<keyword evidence="1" id="KW-1133">Transmembrane helix</keyword>
<evidence type="ECO:0000256" key="1">
    <source>
        <dbReference type="SAM" id="Phobius"/>
    </source>
</evidence>
<protein>
    <recommendedName>
        <fullName evidence="4">Lipoprotein</fullName>
    </recommendedName>
</protein>
<dbReference type="AlphaFoldDB" id="A0A0F6SDF5"/>
<dbReference type="PROSITE" id="PS51257">
    <property type="entry name" value="PROKAR_LIPOPROTEIN"/>
    <property type="match status" value="1"/>
</dbReference>
<proteinExistence type="predicted"/>
<evidence type="ECO:0008006" key="4">
    <source>
        <dbReference type="Google" id="ProtNLM"/>
    </source>
</evidence>